<evidence type="ECO:0000313" key="2">
    <source>
        <dbReference type="Proteomes" id="UP000183208"/>
    </source>
</evidence>
<proteinExistence type="predicted"/>
<dbReference type="OrthoDB" id="8019123at2"/>
<gene>
    <name evidence="1" type="ORF">SAMN05444171_3122</name>
</gene>
<dbReference type="EMBL" id="FNTI01000001">
    <property type="protein sequence ID" value="SED09723.1"/>
    <property type="molecule type" value="Genomic_DNA"/>
</dbReference>
<dbReference type="Proteomes" id="UP000183208">
    <property type="component" value="Unassembled WGS sequence"/>
</dbReference>
<dbReference type="AlphaFoldDB" id="A0A1M6YD76"/>
<reference evidence="1 2" key="1">
    <citation type="submission" date="2016-10" db="EMBL/GenBank/DDBJ databases">
        <authorList>
            <person name="de Groot N.N."/>
        </authorList>
    </citation>
    <scope>NUCLEOTIDE SEQUENCE [LARGE SCALE GENOMIC DNA]</scope>
    <source>
        <strain evidence="1 2">GAS522</strain>
    </source>
</reference>
<protein>
    <submittedName>
        <fullName evidence="1">Uncharacterized protein</fullName>
    </submittedName>
</protein>
<organism evidence="1 2">
    <name type="scientific">Bradyrhizobium lablabi</name>
    <dbReference type="NCBI Taxonomy" id="722472"/>
    <lineage>
        <taxon>Bacteria</taxon>
        <taxon>Pseudomonadati</taxon>
        <taxon>Pseudomonadota</taxon>
        <taxon>Alphaproteobacteria</taxon>
        <taxon>Hyphomicrobiales</taxon>
        <taxon>Nitrobacteraceae</taxon>
        <taxon>Bradyrhizobium</taxon>
    </lineage>
</organism>
<evidence type="ECO:0000313" key="1">
    <source>
        <dbReference type="EMBL" id="SED09723.1"/>
    </source>
</evidence>
<dbReference type="RefSeq" id="WP_143039710.1">
    <property type="nucleotide sequence ID" value="NZ_FNTI01000001.1"/>
</dbReference>
<accession>A0A1M6YD76</accession>
<name>A0A1M6YD76_9BRAD</name>
<sequence length="215" mass="24207">MMSAPQISSGLLEFYQSAKSWVERSMFAEELRWQANLRQPNFSESDILREHAWVVLNSGFREAVVRKHFDFISLCYCDWQSAQEIHELADVCISAASSAFGNKRKLRAISDMAGIVHRVGFEQLKRSLIEDFFGVAVTLPFIGSITARHLAKNLGIDAAKPDRHLVRLAGQFGYYSVDEMCTAISKVTGDSMSVADIVLWRFQERTSANQITHVG</sequence>